<dbReference type="GO" id="GO:0046872">
    <property type="term" value="F:metal ion binding"/>
    <property type="evidence" value="ECO:0007669"/>
    <property type="project" value="UniProtKB-KW"/>
</dbReference>
<evidence type="ECO:0000256" key="2">
    <source>
        <dbReference type="ARBA" id="ARBA00022475"/>
    </source>
</evidence>
<keyword evidence="9 12" id="KW-0472">Membrane</keyword>
<feature type="transmembrane region" description="Helical" evidence="12">
    <location>
        <begin position="80"/>
        <end position="97"/>
    </location>
</feature>
<dbReference type="PATRIC" id="fig|1183438.3.peg.3822"/>
<dbReference type="AlphaFoldDB" id="U5QMI0"/>
<dbReference type="STRING" id="1183438.GKIL_3885"/>
<feature type="transmembrane region" description="Helical" evidence="12">
    <location>
        <begin position="138"/>
        <end position="158"/>
    </location>
</feature>
<sequence>MANLRVKLLANPPATTADPAIGVRRLVGLLCALTFGLMALGSLTRVMGAGLSCPDWPLCYGQVLPHLDPYIFLEWFHRQVAQLVGLLTVGLCALVWWQRRRLPGWLVPLAALALALVLVQGILGALTVTQYLRFDIVTAHLGTAMLYFATLLVALTLLTPAPAIRSQSRFLPWVASAGALIVYAQIILGGLVASQWALHQCLAGSLLCNVMNNHLVGVVPATLATLASIGFAWKPLRPLALALLGLLLAQIGLGVATFWLQLSVPALTVAHLAIGAALLGSLVVLAVLSLRERYRSV</sequence>
<dbReference type="KEGG" id="glj:GKIL_3885"/>
<evidence type="ECO:0000313" key="14">
    <source>
        <dbReference type="Proteomes" id="UP000017396"/>
    </source>
</evidence>
<evidence type="ECO:0000256" key="8">
    <source>
        <dbReference type="ARBA" id="ARBA00023133"/>
    </source>
</evidence>
<keyword evidence="5 12" id="KW-1133">Transmembrane helix</keyword>
<feature type="transmembrane region" description="Helical" evidence="12">
    <location>
        <begin position="109"/>
        <end position="132"/>
    </location>
</feature>
<keyword evidence="3 12" id="KW-0812">Transmembrane</keyword>
<dbReference type="RefSeq" id="WP_023175458.1">
    <property type="nucleotide sequence ID" value="NC_022600.1"/>
</dbReference>
<comment type="subcellular location">
    <subcellularLocation>
        <location evidence="1">Membrane</location>
        <topology evidence="1">Multi-pass membrane protein</topology>
    </subcellularLocation>
</comment>
<feature type="transmembrane region" description="Helical" evidence="12">
    <location>
        <begin position="266"/>
        <end position="290"/>
    </location>
</feature>
<reference evidence="13 14" key="1">
    <citation type="journal article" date="2013" name="PLoS ONE">
        <title>Cultivation and Complete Genome Sequencing of Gloeobacter kilaueensis sp. nov., from a Lava Cave in Kilauea Caldera, Hawai'i.</title>
        <authorList>
            <person name="Saw J.H."/>
            <person name="Schatz M."/>
            <person name="Brown M.V."/>
            <person name="Kunkel D.D."/>
            <person name="Foster J.S."/>
            <person name="Shick H."/>
            <person name="Christensen S."/>
            <person name="Hou S."/>
            <person name="Wan X."/>
            <person name="Donachie S.P."/>
        </authorList>
    </citation>
    <scope>NUCLEOTIDE SEQUENCE [LARGE SCALE GENOMIC DNA]</scope>
    <source>
        <strain evidence="14">JS</strain>
    </source>
</reference>
<keyword evidence="7" id="KW-0408">Iron</keyword>
<feature type="transmembrane region" description="Helical" evidence="12">
    <location>
        <begin position="214"/>
        <end position="233"/>
    </location>
</feature>
<dbReference type="EMBL" id="CP003587">
    <property type="protein sequence ID" value="AGY60131.1"/>
    <property type="molecule type" value="Genomic_DNA"/>
</dbReference>
<evidence type="ECO:0000313" key="13">
    <source>
        <dbReference type="EMBL" id="AGY60131.1"/>
    </source>
</evidence>
<dbReference type="PANTHER" id="PTHR35457">
    <property type="entry name" value="HEME A SYNTHASE"/>
    <property type="match status" value="1"/>
</dbReference>
<evidence type="ECO:0000256" key="1">
    <source>
        <dbReference type="ARBA" id="ARBA00004141"/>
    </source>
</evidence>
<evidence type="ECO:0000256" key="4">
    <source>
        <dbReference type="ARBA" id="ARBA00022723"/>
    </source>
</evidence>
<dbReference type="OrthoDB" id="1447144at2"/>
<evidence type="ECO:0000256" key="11">
    <source>
        <dbReference type="ARBA" id="ARBA00023444"/>
    </source>
</evidence>
<dbReference type="Proteomes" id="UP000017396">
    <property type="component" value="Chromosome"/>
</dbReference>
<evidence type="ECO:0000256" key="3">
    <source>
        <dbReference type="ARBA" id="ARBA00022692"/>
    </source>
</evidence>
<dbReference type="GO" id="GO:0006784">
    <property type="term" value="P:heme A biosynthetic process"/>
    <property type="evidence" value="ECO:0007669"/>
    <property type="project" value="InterPro"/>
</dbReference>
<keyword evidence="4" id="KW-0479">Metal-binding</keyword>
<keyword evidence="10" id="KW-1015">Disulfide bond</keyword>
<gene>
    <name evidence="13" type="ORF">GKIL_3885</name>
</gene>
<dbReference type="eggNOG" id="COG1612">
    <property type="taxonomic scope" value="Bacteria"/>
</dbReference>
<feature type="transmembrane region" description="Helical" evidence="12">
    <location>
        <begin position="240"/>
        <end position="260"/>
    </location>
</feature>
<name>U5QMI0_GLOK1</name>
<dbReference type="InterPro" id="IPR003780">
    <property type="entry name" value="COX15/CtaA_fam"/>
</dbReference>
<proteinExistence type="predicted"/>
<evidence type="ECO:0000256" key="10">
    <source>
        <dbReference type="ARBA" id="ARBA00023157"/>
    </source>
</evidence>
<dbReference type="Pfam" id="PF02628">
    <property type="entry name" value="COX15-CtaA"/>
    <property type="match status" value="2"/>
</dbReference>
<protein>
    <submittedName>
        <fullName evidence="13">Cytochrome oxidase assembly</fullName>
    </submittedName>
</protein>
<organism evidence="13 14">
    <name type="scientific">Gloeobacter kilaueensis (strain ATCC BAA-2537 / CCAP 1431/1 / ULC 316 / JS1)</name>
    <dbReference type="NCBI Taxonomy" id="1183438"/>
    <lineage>
        <taxon>Bacteria</taxon>
        <taxon>Bacillati</taxon>
        <taxon>Cyanobacteriota</taxon>
        <taxon>Cyanophyceae</taxon>
        <taxon>Gloeobacterales</taxon>
        <taxon>Gloeobacteraceae</taxon>
        <taxon>Gloeobacter</taxon>
    </lineage>
</organism>
<evidence type="ECO:0000256" key="9">
    <source>
        <dbReference type="ARBA" id="ARBA00023136"/>
    </source>
</evidence>
<dbReference type="HOGENOM" id="CLU_041525_2_0_3"/>
<evidence type="ECO:0000256" key="5">
    <source>
        <dbReference type="ARBA" id="ARBA00022989"/>
    </source>
</evidence>
<accession>U5QMI0</accession>
<dbReference type="InterPro" id="IPR050450">
    <property type="entry name" value="COX15/CtaA_HemeA_synthase"/>
</dbReference>
<feature type="transmembrane region" description="Helical" evidence="12">
    <location>
        <begin position="26"/>
        <end position="48"/>
    </location>
</feature>
<keyword evidence="14" id="KW-1185">Reference proteome</keyword>
<dbReference type="GO" id="GO:0016020">
    <property type="term" value="C:membrane"/>
    <property type="evidence" value="ECO:0007669"/>
    <property type="project" value="UniProtKB-SubCell"/>
</dbReference>
<keyword evidence="6" id="KW-0560">Oxidoreductase</keyword>
<keyword evidence="8" id="KW-0350">Heme biosynthesis</keyword>
<comment type="pathway">
    <text evidence="11">Porphyrin-containing compound metabolism.</text>
</comment>
<evidence type="ECO:0000256" key="6">
    <source>
        <dbReference type="ARBA" id="ARBA00023002"/>
    </source>
</evidence>
<dbReference type="PANTHER" id="PTHR35457:SF1">
    <property type="entry name" value="HEME A SYNTHASE"/>
    <property type="match status" value="1"/>
</dbReference>
<feature type="transmembrane region" description="Helical" evidence="12">
    <location>
        <begin position="170"/>
        <end position="194"/>
    </location>
</feature>
<evidence type="ECO:0000256" key="12">
    <source>
        <dbReference type="SAM" id="Phobius"/>
    </source>
</evidence>
<dbReference type="GO" id="GO:0016491">
    <property type="term" value="F:oxidoreductase activity"/>
    <property type="evidence" value="ECO:0007669"/>
    <property type="project" value="UniProtKB-KW"/>
</dbReference>
<evidence type="ECO:0000256" key="7">
    <source>
        <dbReference type="ARBA" id="ARBA00023004"/>
    </source>
</evidence>
<keyword evidence="2" id="KW-1003">Cell membrane</keyword>